<proteinExistence type="predicted"/>
<comment type="caution">
    <text evidence="1">The sequence shown here is derived from an EMBL/GenBank/DDBJ whole genome shotgun (WGS) entry which is preliminary data.</text>
</comment>
<evidence type="ECO:0000313" key="1">
    <source>
        <dbReference type="EMBL" id="KAJ8638647.1"/>
    </source>
</evidence>
<dbReference type="Proteomes" id="UP001234297">
    <property type="component" value="Chromosome 3"/>
</dbReference>
<sequence>MASSGENLSLSNLFDPSPYLSCFLHLPRRILAAKKTLPSKRRQQEEEGESIGRFPCRFGFWGFMFPLLEIQGLQGLTTRFFFYSSFLQNPNSEAEAAATIAETADSPMNLIFPAQARLIPAHRKPSSTPESKYWSSFKTTKDPSSLIHPITAIDSSPHKLLLFGFEYFPRGAK</sequence>
<name>A0ACC2LYZ7_PERAE</name>
<keyword evidence="2" id="KW-1185">Reference proteome</keyword>
<evidence type="ECO:0000313" key="2">
    <source>
        <dbReference type="Proteomes" id="UP001234297"/>
    </source>
</evidence>
<dbReference type="EMBL" id="CM056811">
    <property type="protein sequence ID" value="KAJ8638647.1"/>
    <property type="molecule type" value="Genomic_DNA"/>
</dbReference>
<protein>
    <submittedName>
        <fullName evidence="1">Uncharacterized protein</fullName>
    </submittedName>
</protein>
<accession>A0ACC2LYZ7</accession>
<gene>
    <name evidence="1" type="ORF">MRB53_012914</name>
</gene>
<organism evidence="1 2">
    <name type="scientific">Persea americana</name>
    <name type="common">Avocado</name>
    <dbReference type="NCBI Taxonomy" id="3435"/>
    <lineage>
        <taxon>Eukaryota</taxon>
        <taxon>Viridiplantae</taxon>
        <taxon>Streptophyta</taxon>
        <taxon>Embryophyta</taxon>
        <taxon>Tracheophyta</taxon>
        <taxon>Spermatophyta</taxon>
        <taxon>Magnoliopsida</taxon>
        <taxon>Magnoliidae</taxon>
        <taxon>Laurales</taxon>
        <taxon>Lauraceae</taxon>
        <taxon>Persea</taxon>
    </lineage>
</organism>
<reference evidence="1 2" key="1">
    <citation type="journal article" date="2022" name="Hortic Res">
        <title>A haplotype resolved chromosomal level avocado genome allows analysis of novel avocado genes.</title>
        <authorList>
            <person name="Nath O."/>
            <person name="Fletcher S.J."/>
            <person name="Hayward A."/>
            <person name="Shaw L.M."/>
            <person name="Masouleh A.K."/>
            <person name="Furtado A."/>
            <person name="Henry R.J."/>
            <person name="Mitter N."/>
        </authorList>
    </citation>
    <scope>NUCLEOTIDE SEQUENCE [LARGE SCALE GENOMIC DNA]</scope>
    <source>
        <strain evidence="2">cv. Hass</strain>
    </source>
</reference>